<proteinExistence type="inferred from homology"/>
<feature type="domain" description="Acyl-CoA oxidase/dehydrogenase middle" evidence="10">
    <location>
        <begin position="126"/>
        <end position="219"/>
    </location>
</feature>
<keyword evidence="7 8" id="KW-0560">Oxidoreductase</keyword>
<gene>
    <name evidence="12" type="ORF">BECKFW1821A_GA0114235_103915</name>
</gene>
<keyword evidence="6 8" id="KW-0274">FAD</keyword>
<evidence type="ECO:0000256" key="2">
    <source>
        <dbReference type="ARBA" id="ARBA00005109"/>
    </source>
</evidence>
<dbReference type="InterPro" id="IPR009075">
    <property type="entry name" value="AcylCo_DH/oxidase_C"/>
</dbReference>
<dbReference type="PANTHER" id="PTHR43884:SF12">
    <property type="entry name" value="ISOVALERYL-COA DEHYDROGENASE, MITOCHONDRIAL-RELATED"/>
    <property type="match status" value="1"/>
</dbReference>
<reference evidence="12" key="1">
    <citation type="submission" date="2019-02" db="EMBL/GenBank/DDBJ databases">
        <authorList>
            <person name="Gruber-Vodicka R. H."/>
            <person name="Seah K. B. B."/>
        </authorList>
    </citation>
    <scope>NUCLEOTIDE SEQUENCE</scope>
    <source>
        <strain evidence="12">BECK_BZ15</strain>
    </source>
</reference>
<keyword evidence="5 8" id="KW-0285">Flavoprotein</keyword>
<comment type="pathway">
    <text evidence="2">Amino-acid degradation; L-valine degradation.</text>
</comment>
<name>A0A450SI52_9GAMM</name>
<dbReference type="GO" id="GO:0050660">
    <property type="term" value="F:flavin adenine dinucleotide binding"/>
    <property type="evidence" value="ECO:0007669"/>
    <property type="project" value="InterPro"/>
</dbReference>
<evidence type="ECO:0000256" key="5">
    <source>
        <dbReference type="ARBA" id="ARBA00022630"/>
    </source>
</evidence>
<keyword evidence="4" id="KW-0101">Branched-chain amino acid catabolism</keyword>
<dbReference type="InterPro" id="IPR013786">
    <property type="entry name" value="AcylCoA_DH/ox_N"/>
</dbReference>
<dbReference type="GO" id="GO:0003995">
    <property type="term" value="F:acyl-CoA dehydrogenase activity"/>
    <property type="evidence" value="ECO:0007669"/>
    <property type="project" value="TreeGrafter"/>
</dbReference>
<accession>A0A450SI52</accession>
<dbReference type="PANTHER" id="PTHR43884">
    <property type="entry name" value="ACYL-COA DEHYDROGENASE"/>
    <property type="match status" value="1"/>
</dbReference>
<organism evidence="12">
    <name type="scientific">Candidatus Kentrum sp. FW</name>
    <dbReference type="NCBI Taxonomy" id="2126338"/>
    <lineage>
        <taxon>Bacteria</taxon>
        <taxon>Pseudomonadati</taxon>
        <taxon>Pseudomonadota</taxon>
        <taxon>Gammaproteobacteria</taxon>
        <taxon>Candidatus Kentrum</taxon>
    </lineage>
</organism>
<dbReference type="Gene3D" id="2.40.110.10">
    <property type="entry name" value="Butyryl-CoA Dehydrogenase, subunit A, domain 2"/>
    <property type="match status" value="1"/>
</dbReference>
<dbReference type="FunFam" id="2.40.110.10:FF:000001">
    <property type="entry name" value="Acyl-CoA dehydrogenase, mitochondrial"/>
    <property type="match status" value="1"/>
</dbReference>
<evidence type="ECO:0000256" key="7">
    <source>
        <dbReference type="ARBA" id="ARBA00023002"/>
    </source>
</evidence>
<dbReference type="EMBL" id="CAADEW010000039">
    <property type="protein sequence ID" value="VFJ52935.1"/>
    <property type="molecule type" value="Genomic_DNA"/>
</dbReference>
<dbReference type="InterPro" id="IPR046373">
    <property type="entry name" value="Acyl-CoA_Oxase/DH_mid-dom_sf"/>
</dbReference>
<evidence type="ECO:0000259" key="11">
    <source>
        <dbReference type="Pfam" id="PF02771"/>
    </source>
</evidence>
<dbReference type="InterPro" id="IPR037069">
    <property type="entry name" value="AcylCoA_DH/ox_N_sf"/>
</dbReference>
<evidence type="ECO:0000256" key="3">
    <source>
        <dbReference type="ARBA" id="ARBA00009347"/>
    </source>
</evidence>
<comment type="similarity">
    <text evidence="3 8">Belongs to the acyl-CoA dehydrogenase family.</text>
</comment>
<evidence type="ECO:0000256" key="6">
    <source>
        <dbReference type="ARBA" id="ARBA00022827"/>
    </source>
</evidence>
<comment type="cofactor">
    <cofactor evidence="1 8">
        <name>FAD</name>
        <dbReference type="ChEBI" id="CHEBI:57692"/>
    </cofactor>
</comment>
<feature type="domain" description="Acyl-CoA dehydrogenase/oxidase C-terminal" evidence="9">
    <location>
        <begin position="231"/>
        <end position="379"/>
    </location>
</feature>
<dbReference type="Pfam" id="PF02770">
    <property type="entry name" value="Acyl-CoA_dh_M"/>
    <property type="match status" value="1"/>
</dbReference>
<dbReference type="Pfam" id="PF02771">
    <property type="entry name" value="Acyl-CoA_dh_N"/>
    <property type="match status" value="1"/>
</dbReference>
<evidence type="ECO:0000256" key="4">
    <source>
        <dbReference type="ARBA" id="ARBA00022456"/>
    </source>
</evidence>
<evidence type="ECO:0000256" key="1">
    <source>
        <dbReference type="ARBA" id="ARBA00001974"/>
    </source>
</evidence>
<evidence type="ECO:0000256" key="8">
    <source>
        <dbReference type="RuleBase" id="RU362125"/>
    </source>
</evidence>
<dbReference type="Pfam" id="PF00441">
    <property type="entry name" value="Acyl-CoA_dh_1"/>
    <property type="match status" value="1"/>
</dbReference>
<evidence type="ECO:0000259" key="10">
    <source>
        <dbReference type="Pfam" id="PF02770"/>
    </source>
</evidence>
<dbReference type="InterPro" id="IPR036250">
    <property type="entry name" value="AcylCo_DH-like_C"/>
</dbReference>
<protein>
    <submittedName>
        <fullName evidence="12">L-prolyl-[peptidyl carrier protein] dehydrogenase</fullName>
    </submittedName>
</protein>
<evidence type="ECO:0000259" key="9">
    <source>
        <dbReference type="Pfam" id="PF00441"/>
    </source>
</evidence>
<dbReference type="SUPFAM" id="SSF47203">
    <property type="entry name" value="Acyl-CoA dehydrogenase C-terminal domain-like"/>
    <property type="match status" value="1"/>
</dbReference>
<dbReference type="Gene3D" id="1.10.540.10">
    <property type="entry name" value="Acyl-CoA dehydrogenase/oxidase, N-terminal domain"/>
    <property type="match status" value="1"/>
</dbReference>
<dbReference type="InterPro" id="IPR009100">
    <property type="entry name" value="AcylCoA_DH/oxidase_NM_dom_sf"/>
</dbReference>
<dbReference type="FunFam" id="1.20.140.10:FF:000001">
    <property type="entry name" value="Acyl-CoA dehydrogenase"/>
    <property type="match status" value="1"/>
</dbReference>
<evidence type="ECO:0000313" key="12">
    <source>
        <dbReference type="EMBL" id="VFJ52935.1"/>
    </source>
</evidence>
<dbReference type="AlphaFoldDB" id="A0A450SI52"/>
<dbReference type="GO" id="GO:0009083">
    <property type="term" value="P:branched-chain amino acid catabolic process"/>
    <property type="evidence" value="ECO:0007669"/>
    <property type="project" value="UniProtKB-KW"/>
</dbReference>
<feature type="domain" description="Acyl-CoA dehydrogenase/oxidase N-terminal" evidence="11">
    <location>
        <begin position="7"/>
        <end position="120"/>
    </location>
</feature>
<dbReference type="SUPFAM" id="SSF56645">
    <property type="entry name" value="Acyl-CoA dehydrogenase NM domain-like"/>
    <property type="match status" value="1"/>
</dbReference>
<dbReference type="Gene3D" id="1.20.140.10">
    <property type="entry name" value="Butyryl-CoA Dehydrogenase, subunit A, domain 3"/>
    <property type="match status" value="1"/>
</dbReference>
<sequence length="381" mass="42604">MDFSWSKEALQLKKETIEFAQKSLTGDVIDLDRREVFNHADWKKCAEFGIHGLRMPERYGGRDLDILSTMLALEGLGYGCKDNGLMFAMNAQMWACQEPLLTFGTEEQKEKYLPKLCRGEWVGGHAASEPAAGSDVYALEATARREGDVYVLNGHKIYITNGPVSDLLIIFANVDKEMRKQGISAFMVEKDAKGLTMNGPISKMGMRTTMMGELFVENCEVPVENRLGKEGAGLAIFAHGMEWERGFILAYVVGVMERLLEQSTRFAKQRKQFGQPISKFQLVTEKLVAMKMRLEASKSALYKLAWLKQNNRSIFMEAAMTKLAISEAWVASCMDAAQIHGALGYLTEPEIERGLRDAIGSKVYSGTSEIQQMIIAQFMGL</sequence>
<dbReference type="InterPro" id="IPR006091">
    <property type="entry name" value="Acyl-CoA_Oxase/DH_mid-dom"/>
</dbReference>